<name>A0A2S4UZI2_9BASI</name>
<dbReference type="Proteomes" id="UP000238274">
    <property type="component" value="Unassembled WGS sequence"/>
</dbReference>
<keyword evidence="2" id="KW-1185">Reference proteome</keyword>
<reference evidence="2" key="3">
    <citation type="journal article" date="2018" name="Mol. Plant Microbe Interact.">
        <title>Genome sequence resources for the wheat stripe rust pathogen (Puccinia striiformis f. sp. tritici) and the barley stripe rust pathogen (Puccinia striiformis f. sp. hordei).</title>
        <authorList>
            <person name="Xia C."/>
            <person name="Wang M."/>
            <person name="Yin C."/>
            <person name="Cornejo O.E."/>
            <person name="Hulbert S.H."/>
            <person name="Chen X."/>
        </authorList>
    </citation>
    <scope>NUCLEOTIDE SEQUENCE [LARGE SCALE GENOMIC DNA]</scope>
    <source>
        <strain evidence="2">93TX-2</strain>
    </source>
</reference>
<evidence type="ECO:0000313" key="1">
    <source>
        <dbReference type="EMBL" id="POW02689.1"/>
    </source>
</evidence>
<dbReference type="AlphaFoldDB" id="A0A2S4UZI2"/>
<proteinExistence type="predicted"/>
<feature type="non-terminal residue" evidence="1">
    <location>
        <position position="105"/>
    </location>
</feature>
<reference evidence="2" key="2">
    <citation type="journal article" date="2018" name="BMC Genomics">
        <title>Genomic insights into host adaptation between the wheat stripe rust pathogen (Puccinia striiformis f. sp. tritici) and the barley stripe rust pathogen (Puccinia striiformis f. sp. hordei).</title>
        <authorList>
            <person name="Xia C."/>
            <person name="Wang M."/>
            <person name="Yin C."/>
            <person name="Cornejo O.E."/>
            <person name="Hulbert S.H."/>
            <person name="Chen X."/>
        </authorList>
    </citation>
    <scope>NUCLEOTIDE SEQUENCE [LARGE SCALE GENOMIC DNA]</scope>
    <source>
        <strain evidence="2">93TX-2</strain>
    </source>
</reference>
<sequence>MFGSAGVFEAALVDLLSPPTFESPIFGEVDQYLAGSEASFQVSASTGSVGELVQGGGGAFFILVRAIGQVGPLTGMNLTGISISPALIGINPTSSHWYQSHQLSP</sequence>
<gene>
    <name evidence="1" type="ORF">PSHT_12005</name>
</gene>
<organism evidence="1 2">
    <name type="scientific">Puccinia striiformis</name>
    <dbReference type="NCBI Taxonomy" id="27350"/>
    <lineage>
        <taxon>Eukaryota</taxon>
        <taxon>Fungi</taxon>
        <taxon>Dikarya</taxon>
        <taxon>Basidiomycota</taxon>
        <taxon>Pucciniomycotina</taxon>
        <taxon>Pucciniomycetes</taxon>
        <taxon>Pucciniales</taxon>
        <taxon>Pucciniaceae</taxon>
        <taxon>Puccinia</taxon>
    </lineage>
</organism>
<protein>
    <submittedName>
        <fullName evidence="1">Uncharacterized protein</fullName>
    </submittedName>
</protein>
<evidence type="ECO:0000313" key="2">
    <source>
        <dbReference type="Proteomes" id="UP000238274"/>
    </source>
</evidence>
<dbReference type="VEuPathDB" id="FungiDB:PSHT_12005"/>
<reference evidence="1 2" key="1">
    <citation type="submission" date="2017-12" db="EMBL/GenBank/DDBJ databases">
        <title>Gene loss provides genomic basis for host adaptation in cereal stripe rust fungi.</title>
        <authorList>
            <person name="Xia C."/>
        </authorList>
    </citation>
    <scope>NUCLEOTIDE SEQUENCE [LARGE SCALE GENOMIC DNA]</scope>
    <source>
        <strain evidence="1 2">93TX-2</strain>
    </source>
</reference>
<comment type="caution">
    <text evidence="1">The sequence shown here is derived from an EMBL/GenBank/DDBJ whole genome shotgun (WGS) entry which is preliminary data.</text>
</comment>
<accession>A0A2S4UZI2</accession>
<dbReference type="EMBL" id="PKSM01000210">
    <property type="protein sequence ID" value="POW02689.1"/>
    <property type="molecule type" value="Genomic_DNA"/>
</dbReference>